<keyword evidence="2" id="KW-1185">Reference proteome</keyword>
<dbReference type="EMBL" id="JACDTQ010000725">
    <property type="protein sequence ID" value="KAF5927122.1"/>
    <property type="molecule type" value="Genomic_DNA"/>
</dbReference>
<sequence length="302" mass="32218">MAATEPTAGPSALGEARGYRAACKSAPSAGGVKNPHGHRPICASPVQPLVLCRRQGRPIWLSLKTSACVLSTPKCKNYARRHPGSRPQMWRICVDPVFTREVKAKVRRVFLQSCHLSVAQPPPCAVASSGNALAAPCRFRMAGVRLIREMPQEDLHAVVKNCFAVVNSSVSEGMSAAILEVTMPTLQRIRFTFLAPSTGSCVSQGCSAGLSGGSVPGNFVTSAEDGEPATEILKEVTSDLRRHLLSIYVSATDTLVPNLHQWVNVPFKFESAAGPPGIEEMQTELAMCPDVSTTPVRASTLS</sequence>
<gene>
    <name evidence="1" type="ORF">HPG69_010624</name>
</gene>
<evidence type="ECO:0000313" key="2">
    <source>
        <dbReference type="Proteomes" id="UP000551758"/>
    </source>
</evidence>
<dbReference type="PANTHER" id="PTHR46660:SF2">
    <property type="entry name" value="GLYCOSYLTRANSFERASE 1 DOMAIN-CONTAINING PROTEIN 1"/>
    <property type="match status" value="1"/>
</dbReference>
<accession>A0A7J7FGB8</accession>
<dbReference type="AlphaFoldDB" id="A0A7J7FGB8"/>
<organism evidence="1 2">
    <name type="scientific">Diceros bicornis minor</name>
    <name type="common">South-central black rhinoceros</name>
    <dbReference type="NCBI Taxonomy" id="77932"/>
    <lineage>
        <taxon>Eukaryota</taxon>
        <taxon>Metazoa</taxon>
        <taxon>Chordata</taxon>
        <taxon>Craniata</taxon>
        <taxon>Vertebrata</taxon>
        <taxon>Euteleostomi</taxon>
        <taxon>Mammalia</taxon>
        <taxon>Eutheria</taxon>
        <taxon>Laurasiatheria</taxon>
        <taxon>Perissodactyla</taxon>
        <taxon>Rhinocerotidae</taxon>
        <taxon>Diceros</taxon>
    </lineage>
</organism>
<dbReference type="InterPro" id="IPR052622">
    <property type="entry name" value="Glycosyltransferase_G1"/>
</dbReference>
<dbReference type="PANTHER" id="PTHR46660">
    <property type="match status" value="1"/>
</dbReference>
<dbReference type="Proteomes" id="UP000551758">
    <property type="component" value="Unassembled WGS sequence"/>
</dbReference>
<evidence type="ECO:0000313" key="1">
    <source>
        <dbReference type="EMBL" id="KAF5927122.1"/>
    </source>
</evidence>
<comment type="caution">
    <text evidence="1">The sequence shown here is derived from an EMBL/GenBank/DDBJ whole genome shotgun (WGS) entry which is preliminary data.</text>
</comment>
<protein>
    <submittedName>
        <fullName evidence="1">Uncharacterized protein</fullName>
    </submittedName>
</protein>
<name>A0A7J7FGB8_DICBM</name>
<proteinExistence type="predicted"/>
<reference evidence="1 2" key="1">
    <citation type="journal article" date="2020" name="Mol. Biol. Evol.">
        <title>Interspecific Gene Flow and the Evolution of Specialization in Black and White Rhinoceros.</title>
        <authorList>
            <person name="Moodley Y."/>
            <person name="Westbury M.V."/>
            <person name="Russo I.M."/>
            <person name="Gopalakrishnan S."/>
            <person name="Rakotoarivelo A."/>
            <person name="Olsen R.A."/>
            <person name="Prost S."/>
            <person name="Tunstall T."/>
            <person name="Ryder O.A."/>
            <person name="Dalen L."/>
            <person name="Bruford M.W."/>
        </authorList>
    </citation>
    <scope>NUCLEOTIDE SEQUENCE [LARGE SCALE GENOMIC DNA]</scope>
    <source>
        <strain evidence="1">SBR-YM</strain>
        <tissue evidence="1">Skin</tissue>
    </source>
</reference>